<protein>
    <submittedName>
        <fullName evidence="6">Efflux transporter, RND family, MFP subunit</fullName>
    </submittedName>
</protein>
<dbReference type="SUPFAM" id="SSF111369">
    <property type="entry name" value="HlyD-like secretion proteins"/>
    <property type="match status" value="1"/>
</dbReference>
<accession>A0A098BYG7</accession>
<dbReference type="InterPro" id="IPR006143">
    <property type="entry name" value="RND_pump_MFP"/>
</dbReference>
<keyword evidence="3" id="KW-0813">Transport</keyword>
<comment type="subcellular location">
    <subcellularLocation>
        <location evidence="1">Cell envelope</location>
    </subcellularLocation>
</comment>
<dbReference type="STRING" id="1562970.ING2E5B_0454"/>
<dbReference type="InterPro" id="IPR058627">
    <property type="entry name" value="MdtA-like_C"/>
</dbReference>
<gene>
    <name evidence="6" type="ORF">ING2E5B_0454</name>
</gene>
<dbReference type="GO" id="GO:1990281">
    <property type="term" value="C:efflux pump complex"/>
    <property type="evidence" value="ECO:0007669"/>
    <property type="project" value="TreeGrafter"/>
</dbReference>
<dbReference type="Proteomes" id="UP000032417">
    <property type="component" value="Chromosome 1"/>
</dbReference>
<sequence>MKKYMMFLGCLMLLISCKSTPEKHSTVRSVKVDTVRVYGQAGSNLFPGKVMPASDLNLAFRVSGPISKMNARVGAYVRKGDLLAQIDPRDYELQLAATEAEYNSIKSEVDRIIGLHEKGSVTPNDYDKARYGFQQISAKLNAHRNALADTKLLAPVDGYIQKRLFEPGETVGAGIPVISMVSAGSAEVEVHIPSGDYIRRNQFESYYCTADIYPGKIFPLELIGITPKANASQLYSMRFRLAGGEGELPGPGMSVMVTILYRNDEAETLSIPLSALIQTDGRASVWVYDPETGTVTTRQVTPSQILTDGRVVVSSGLKAGELVLTAGIHSVKEGEKVSLIPAKSETNVGGIL</sequence>
<dbReference type="GO" id="GO:0015562">
    <property type="term" value="F:efflux transmembrane transporter activity"/>
    <property type="evidence" value="ECO:0007669"/>
    <property type="project" value="TreeGrafter"/>
</dbReference>
<feature type="domain" description="Multidrug resistance protein MdtA-like barrel-sandwich hybrid" evidence="4">
    <location>
        <begin position="61"/>
        <end position="175"/>
    </location>
</feature>
<dbReference type="Gene3D" id="2.40.50.100">
    <property type="match status" value="1"/>
</dbReference>
<evidence type="ECO:0000256" key="3">
    <source>
        <dbReference type="ARBA" id="ARBA00022448"/>
    </source>
</evidence>
<comment type="similarity">
    <text evidence="2">Belongs to the membrane fusion protein (MFP) (TC 8.A.1) family.</text>
</comment>
<evidence type="ECO:0000259" key="4">
    <source>
        <dbReference type="Pfam" id="PF25917"/>
    </source>
</evidence>
<evidence type="ECO:0000313" key="7">
    <source>
        <dbReference type="Proteomes" id="UP000032417"/>
    </source>
</evidence>
<dbReference type="PANTHER" id="PTHR30469:SF15">
    <property type="entry name" value="HLYD FAMILY OF SECRETION PROTEINS"/>
    <property type="match status" value="1"/>
</dbReference>
<evidence type="ECO:0000313" key="6">
    <source>
        <dbReference type="EMBL" id="CEA15221.1"/>
    </source>
</evidence>
<dbReference type="HOGENOM" id="CLU_018816_1_0_10"/>
<evidence type="ECO:0000256" key="2">
    <source>
        <dbReference type="ARBA" id="ARBA00009477"/>
    </source>
</evidence>
<dbReference type="PROSITE" id="PS51257">
    <property type="entry name" value="PROKAR_LIPOPROTEIN"/>
    <property type="match status" value="1"/>
</dbReference>
<dbReference type="Gene3D" id="2.40.30.170">
    <property type="match status" value="1"/>
</dbReference>
<dbReference type="Pfam" id="PF25917">
    <property type="entry name" value="BSH_RND"/>
    <property type="match status" value="1"/>
</dbReference>
<evidence type="ECO:0000256" key="1">
    <source>
        <dbReference type="ARBA" id="ARBA00004196"/>
    </source>
</evidence>
<dbReference type="InterPro" id="IPR058625">
    <property type="entry name" value="MdtA-like_BSH"/>
</dbReference>
<dbReference type="KEGG" id="pbt:ING2E5B_0454"/>
<feature type="domain" description="Multidrug resistance protein MdtA-like C-terminal permuted SH3" evidence="5">
    <location>
        <begin position="270"/>
        <end position="328"/>
    </location>
</feature>
<name>A0A098BYG7_9BACT</name>
<dbReference type="Gene3D" id="1.10.287.470">
    <property type="entry name" value="Helix hairpin bin"/>
    <property type="match status" value="1"/>
</dbReference>
<dbReference type="EMBL" id="LN515532">
    <property type="protein sequence ID" value="CEA15221.1"/>
    <property type="molecule type" value="Genomic_DNA"/>
</dbReference>
<keyword evidence="7" id="KW-1185">Reference proteome</keyword>
<dbReference type="NCBIfam" id="TIGR01730">
    <property type="entry name" value="RND_mfp"/>
    <property type="match status" value="1"/>
</dbReference>
<dbReference type="Gene3D" id="2.40.420.20">
    <property type="match status" value="1"/>
</dbReference>
<evidence type="ECO:0000259" key="5">
    <source>
        <dbReference type="Pfam" id="PF25967"/>
    </source>
</evidence>
<reference evidence="6 7" key="1">
    <citation type="submission" date="2014-08" db="EMBL/GenBank/DDBJ databases">
        <authorList>
            <person name="Wibberg D."/>
        </authorList>
    </citation>
    <scope>NUCLEOTIDE SEQUENCE [LARGE SCALE GENOMIC DNA]</scope>
    <source>
        <strain evidence="7">ING2-E5B</strain>
    </source>
</reference>
<dbReference type="AlphaFoldDB" id="A0A098BYG7"/>
<organism evidence="6 7">
    <name type="scientific">Fermentimonas caenicola</name>
    <dbReference type="NCBI Taxonomy" id="1562970"/>
    <lineage>
        <taxon>Bacteria</taxon>
        <taxon>Pseudomonadati</taxon>
        <taxon>Bacteroidota</taxon>
        <taxon>Bacteroidia</taxon>
        <taxon>Bacteroidales</taxon>
        <taxon>Dysgonomonadaceae</taxon>
        <taxon>Fermentimonas</taxon>
    </lineage>
</organism>
<dbReference type="PANTHER" id="PTHR30469">
    <property type="entry name" value="MULTIDRUG RESISTANCE PROTEIN MDTA"/>
    <property type="match status" value="1"/>
</dbReference>
<proteinExistence type="inferred from homology"/>
<dbReference type="Pfam" id="PF25967">
    <property type="entry name" value="RND-MFP_C"/>
    <property type="match status" value="1"/>
</dbReference>